<dbReference type="SFLD" id="SFLDS00003">
    <property type="entry name" value="Haloacid_Dehalogenase"/>
    <property type="match status" value="1"/>
</dbReference>
<dbReference type="RefSeq" id="WP_271191689.1">
    <property type="nucleotide sequence ID" value="NZ_CP115667.1"/>
</dbReference>
<dbReference type="PANTHER" id="PTHR43434:SF1">
    <property type="entry name" value="PHOSPHOGLYCOLATE PHOSPHATASE"/>
    <property type="match status" value="1"/>
</dbReference>
<dbReference type="Proteomes" id="UP001210339">
    <property type="component" value="Chromosome"/>
</dbReference>
<dbReference type="InterPro" id="IPR036412">
    <property type="entry name" value="HAD-like_sf"/>
</dbReference>
<dbReference type="Pfam" id="PF13419">
    <property type="entry name" value="HAD_2"/>
    <property type="match status" value="1"/>
</dbReference>
<dbReference type="Gene3D" id="3.40.50.1000">
    <property type="entry name" value="HAD superfamily/HAD-like"/>
    <property type="match status" value="1"/>
</dbReference>
<evidence type="ECO:0000313" key="1">
    <source>
        <dbReference type="EMBL" id="WBW50158.1"/>
    </source>
</evidence>
<gene>
    <name evidence="1" type="ORF">O6R05_00940</name>
</gene>
<proteinExistence type="predicted"/>
<dbReference type="InterPro" id="IPR023214">
    <property type="entry name" value="HAD_sf"/>
</dbReference>
<accession>A0ABY7QW63</accession>
<dbReference type="Gene3D" id="1.10.150.240">
    <property type="entry name" value="Putative phosphatase, domain 2"/>
    <property type="match status" value="1"/>
</dbReference>
<name>A0ABY7QW63_9FIRM</name>
<dbReference type="PANTHER" id="PTHR43434">
    <property type="entry name" value="PHOSPHOGLYCOLATE PHOSPHATASE"/>
    <property type="match status" value="1"/>
</dbReference>
<reference evidence="1 2" key="1">
    <citation type="submission" date="2023-01" db="EMBL/GenBank/DDBJ databases">
        <authorList>
            <person name="Lee S.H."/>
            <person name="Jung H.S."/>
            <person name="Yun J.U."/>
        </authorList>
    </citation>
    <scope>NUCLEOTIDE SEQUENCE [LARGE SCALE GENOMIC DNA]</scope>
    <source>
        <strain evidence="1 2">CBA3646</strain>
    </source>
</reference>
<evidence type="ECO:0000313" key="2">
    <source>
        <dbReference type="Proteomes" id="UP001210339"/>
    </source>
</evidence>
<dbReference type="InterPro" id="IPR006439">
    <property type="entry name" value="HAD-SF_hydro_IA"/>
</dbReference>
<organism evidence="1 2">
    <name type="scientific">Peptoniphilus equinus</name>
    <dbReference type="NCBI Taxonomy" id="3016343"/>
    <lineage>
        <taxon>Bacteria</taxon>
        <taxon>Bacillati</taxon>
        <taxon>Bacillota</taxon>
        <taxon>Tissierellia</taxon>
        <taxon>Tissierellales</taxon>
        <taxon>Peptoniphilaceae</taxon>
        <taxon>Peptoniphilus</taxon>
    </lineage>
</organism>
<keyword evidence="2" id="KW-1185">Reference proteome</keyword>
<dbReference type="SUPFAM" id="SSF56784">
    <property type="entry name" value="HAD-like"/>
    <property type="match status" value="1"/>
</dbReference>
<protein>
    <submittedName>
        <fullName evidence="1">HAD family phosphatase</fullName>
    </submittedName>
</protein>
<dbReference type="InterPro" id="IPR041492">
    <property type="entry name" value="HAD_2"/>
</dbReference>
<dbReference type="InterPro" id="IPR023198">
    <property type="entry name" value="PGP-like_dom2"/>
</dbReference>
<dbReference type="NCBIfam" id="TIGR01509">
    <property type="entry name" value="HAD-SF-IA-v3"/>
    <property type="match status" value="1"/>
</dbReference>
<dbReference type="InterPro" id="IPR050155">
    <property type="entry name" value="HAD-like_hydrolase_sf"/>
</dbReference>
<dbReference type="CDD" id="cd07505">
    <property type="entry name" value="HAD_BPGM-like"/>
    <property type="match status" value="1"/>
</dbReference>
<sequence>MKIHTILFDLDGVLVNSMPMWRNLSKNFLARRHLTITPDVIAQMNTMSLYTACGFIKDTFRLEETIDAIYDDMQATVLYYYLNEVVPKPGAFETVHTYKDLGAKVLLTTATDEAFVAPLLERFEMSQVFDGIYTSEGVGIAKDLAAYYLKVAELEAFDPKEALVFDDSEFALKAAHCAGMHTCCVKDPMNYSNYAAVGEFVDAMITSFEEWTPCR</sequence>
<dbReference type="SFLD" id="SFLDG01129">
    <property type="entry name" value="C1.5:_HAD__Beta-PGM__Phosphata"/>
    <property type="match status" value="1"/>
</dbReference>
<dbReference type="EMBL" id="CP115667">
    <property type="protein sequence ID" value="WBW50158.1"/>
    <property type="molecule type" value="Genomic_DNA"/>
</dbReference>